<dbReference type="InterPro" id="IPR007630">
    <property type="entry name" value="RNA_pol_sigma70_r4"/>
</dbReference>
<dbReference type="RefSeq" id="WP_145056822.1">
    <property type="nucleotide sequence ID" value="NZ_CP036263.1"/>
</dbReference>
<dbReference type="KEGG" id="amob:HG15A2_01330"/>
<dbReference type="Gene3D" id="1.10.10.10">
    <property type="entry name" value="Winged helix-like DNA-binding domain superfamily/Winged helix DNA-binding domain"/>
    <property type="match status" value="1"/>
</dbReference>
<dbReference type="InterPro" id="IPR050239">
    <property type="entry name" value="Sigma-70_RNA_pol_init_factors"/>
</dbReference>
<dbReference type="InterPro" id="IPR036388">
    <property type="entry name" value="WH-like_DNA-bd_sf"/>
</dbReference>
<keyword evidence="8" id="KW-1185">Reference proteome</keyword>
<dbReference type="PRINTS" id="PR00046">
    <property type="entry name" value="SIGMA70FCT"/>
</dbReference>
<feature type="domain" description="RNA polymerase sigma-70 region 4" evidence="6">
    <location>
        <begin position="253"/>
        <end position="306"/>
    </location>
</feature>
<keyword evidence="4" id="KW-0804">Transcription</keyword>
<dbReference type="CDD" id="cd06171">
    <property type="entry name" value="Sigma70_r4"/>
    <property type="match status" value="1"/>
</dbReference>
<dbReference type="Pfam" id="PF04542">
    <property type="entry name" value="Sigma70_r2"/>
    <property type="match status" value="1"/>
</dbReference>
<dbReference type="GO" id="GO:0006352">
    <property type="term" value="P:DNA-templated transcription initiation"/>
    <property type="evidence" value="ECO:0007669"/>
    <property type="project" value="InterPro"/>
</dbReference>
<protein>
    <submittedName>
        <fullName evidence="7">RNA polymerase principal sigma factor HrdB</fullName>
    </submittedName>
</protein>
<keyword evidence="3" id="KW-0238">DNA-binding</keyword>
<evidence type="ECO:0000256" key="3">
    <source>
        <dbReference type="ARBA" id="ARBA00023125"/>
    </source>
</evidence>
<dbReference type="SUPFAM" id="SSF88946">
    <property type="entry name" value="Sigma2 domain of RNA polymerase sigma factors"/>
    <property type="match status" value="1"/>
</dbReference>
<dbReference type="InterPro" id="IPR013324">
    <property type="entry name" value="RNA_pol_sigma_r3/r4-like"/>
</dbReference>
<evidence type="ECO:0000313" key="7">
    <source>
        <dbReference type="EMBL" id="QDS96874.1"/>
    </source>
</evidence>
<dbReference type="InterPro" id="IPR013325">
    <property type="entry name" value="RNA_pol_sigma_r2"/>
</dbReference>
<dbReference type="Pfam" id="PF04545">
    <property type="entry name" value="Sigma70_r4"/>
    <property type="match status" value="1"/>
</dbReference>
<dbReference type="InterPro" id="IPR007627">
    <property type="entry name" value="RNA_pol_sigma70_r2"/>
</dbReference>
<dbReference type="GO" id="GO:0016987">
    <property type="term" value="F:sigma factor activity"/>
    <property type="evidence" value="ECO:0007669"/>
    <property type="project" value="UniProtKB-KW"/>
</dbReference>
<dbReference type="OrthoDB" id="9780321at2"/>
<dbReference type="SUPFAM" id="SSF88659">
    <property type="entry name" value="Sigma3 and sigma4 domains of RNA polymerase sigma factors"/>
    <property type="match status" value="1"/>
</dbReference>
<dbReference type="GO" id="GO:0003677">
    <property type="term" value="F:DNA binding"/>
    <property type="evidence" value="ECO:0007669"/>
    <property type="project" value="UniProtKB-KW"/>
</dbReference>
<dbReference type="EMBL" id="CP036263">
    <property type="protein sequence ID" value="QDS96874.1"/>
    <property type="molecule type" value="Genomic_DNA"/>
</dbReference>
<keyword evidence="1" id="KW-0805">Transcription regulation</keyword>
<dbReference type="AlphaFoldDB" id="A0A517MPS6"/>
<evidence type="ECO:0000256" key="1">
    <source>
        <dbReference type="ARBA" id="ARBA00023015"/>
    </source>
</evidence>
<sequence>MSALTLSPWQNLSGSATAPQATRLEDYDNHRNRALELVQIEIDFIPNQEFELDDDGGEDVVTSTLRQGNDSSQGDVDLPAHLRRLCDCALLTPEQERILFREMNFLKFRASVLRSRIDPDDVEATTMDAIESQLAQAQRIRDHLIKANMRLVISIVKKFVTPQQSFDDLLSEGVVTLMKAVEKFDFDRGFRFSTYAYRSIVRHVYRTVTLAAKEEASFTRDAEEWAFEDADTSSSSLMSDQIWSNLRELLASLLDRLDRRERFIIRSRYALGAHRKARTFQSLADKLGVSKERVRQLESRAVGKLQAFAVESKEDDLFTAAML</sequence>
<dbReference type="NCBIfam" id="TIGR02937">
    <property type="entry name" value="sigma70-ECF"/>
    <property type="match status" value="1"/>
</dbReference>
<dbReference type="Proteomes" id="UP000319852">
    <property type="component" value="Chromosome"/>
</dbReference>
<evidence type="ECO:0000313" key="8">
    <source>
        <dbReference type="Proteomes" id="UP000319852"/>
    </source>
</evidence>
<reference evidence="7 8" key="1">
    <citation type="submission" date="2019-02" db="EMBL/GenBank/DDBJ databases">
        <title>Deep-cultivation of Planctomycetes and their phenomic and genomic characterization uncovers novel biology.</title>
        <authorList>
            <person name="Wiegand S."/>
            <person name="Jogler M."/>
            <person name="Boedeker C."/>
            <person name="Pinto D."/>
            <person name="Vollmers J."/>
            <person name="Rivas-Marin E."/>
            <person name="Kohn T."/>
            <person name="Peeters S.H."/>
            <person name="Heuer A."/>
            <person name="Rast P."/>
            <person name="Oberbeckmann S."/>
            <person name="Bunk B."/>
            <person name="Jeske O."/>
            <person name="Meyerdierks A."/>
            <person name="Storesund J.E."/>
            <person name="Kallscheuer N."/>
            <person name="Luecker S."/>
            <person name="Lage O.M."/>
            <person name="Pohl T."/>
            <person name="Merkel B.J."/>
            <person name="Hornburger P."/>
            <person name="Mueller R.-W."/>
            <person name="Bruemmer F."/>
            <person name="Labrenz M."/>
            <person name="Spormann A.M."/>
            <person name="Op den Camp H."/>
            <person name="Overmann J."/>
            <person name="Amann R."/>
            <person name="Jetten M.S.M."/>
            <person name="Mascher T."/>
            <person name="Medema M.H."/>
            <person name="Devos D.P."/>
            <person name="Kaster A.-K."/>
            <person name="Ovreas L."/>
            <person name="Rohde M."/>
            <person name="Galperin M.Y."/>
            <person name="Jogler C."/>
        </authorList>
    </citation>
    <scope>NUCLEOTIDE SEQUENCE [LARGE SCALE GENOMIC DNA]</scope>
    <source>
        <strain evidence="7 8">HG15A2</strain>
    </source>
</reference>
<gene>
    <name evidence="7" type="primary">hrdB</name>
    <name evidence="7" type="ORF">HG15A2_01330</name>
</gene>
<dbReference type="Gene3D" id="1.10.601.10">
    <property type="entry name" value="RNA Polymerase Primary Sigma Factor"/>
    <property type="match status" value="1"/>
</dbReference>
<evidence type="ECO:0000259" key="5">
    <source>
        <dbReference type="Pfam" id="PF04542"/>
    </source>
</evidence>
<keyword evidence="2" id="KW-0731">Sigma factor</keyword>
<dbReference type="InterPro" id="IPR000943">
    <property type="entry name" value="RNA_pol_sigma70"/>
</dbReference>
<dbReference type="InterPro" id="IPR014284">
    <property type="entry name" value="RNA_pol_sigma-70_dom"/>
</dbReference>
<accession>A0A517MPS6</accession>
<name>A0A517MPS6_9BACT</name>
<feature type="domain" description="RNA polymerase sigma-70 region 2" evidence="5">
    <location>
        <begin position="144"/>
        <end position="207"/>
    </location>
</feature>
<organism evidence="7 8">
    <name type="scientific">Adhaeretor mobilis</name>
    <dbReference type="NCBI Taxonomy" id="1930276"/>
    <lineage>
        <taxon>Bacteria</taxon>
        <taxon>Pseudomonadati</taxon>
        <taxon>Planctomycetota</taxon>
        <taxon>Planctomycetia</taxon>
        <taxon>Pirellulales</taxon>
        <taxon>Lacipirellulaceae</taxon>
        <taxon>Adhaeretor</taxon>
    </lineage>
</organism>
<evidence type="ECO:0000259" key="6">
    <source>
        <dbReference type="Pfam" id="PF04545"/>
    </source>
</evidence>
<proteinExistence type="predicted"/>
<dbReference type="PANTHER" id="PTHR30603:SF60">
    <property type="entry name" value="RNA POLYMERASE SIGMA FACTOR RPOD"/>
    <property type="match status" value="1"/>
</dbReference>
<evidence type="ECO:0000256" key="2">
    <source>
        <dbReference type="ARBA" id="ARBA00023082"/>
    </source>
</evidence>
<evidence type="ECO:0000256" key="4">
    <source>
        <dbReference type="ARBA" id="ARBA00023163"/>
    </source>
</evidence>
<dbReference type="PANTHER" id="PTHR30603">
    <property type="entry name" value="RNA POLYMERASE SIGMA FACTOR RPO"/>
    <property type="match status" value="1"/>
</dbReference>